<evidence type="ECO:0000313" key="4">
    <source>
        <dbReference type="Proteomes" id="UP001165679"/>
    </source>
</evidence>
<reference evidence="3" key="1">
    <citation type="submission" date="2022-09" db="EMBL/GenBank/DDBJ databases">
        <title>Rhodovastum sp. nov. RN2-1 isolated from soil in Seongnam, South Korea.</title>
        <authorList>
            <person name="Le N.T."/>
        </authorList>
    </citation>
    <scope>NUCLEOTIDE SEQUENCE</scope>
    <source>
        <strain evidence="3">RN2-1</strain>
    </source>
</reference>
<feature type="transmembrane region" description="Helical" evidence="1">
    <location>
        <begin position="332"/>
        <end position="353"/>
    </location>
</feature>
<feature type="transmembrane region" description="Helical" evidence="1">
    <location>
        <begin position="214"/>
        <end position="233"/>
    </location>
</feature>
<name>A0AA41YQ89_9PROT</name>
<dbReference type="RefSeq" id="WP_264713108.1">
    <property type="nucleotide sequence ID" value="NZ_JAPDNT010000003.1"/>
</dbReference>
<dbReference type="InterPro" id="IPR006976">
    <property type="entry name" value="VanZ-like"/>
</dbReference>
<feature type="domain" description="VanZ-like" evidence="2">
    <location>
        <begin position="40"/>
        <end position="129"/>
    </location>
</feature>
<dbReference type="Proteomes" id="UP001165679">
    <property type="component" value="Unassembled WGS sequence"/>
</dbReference>
<feature type="transmembrane region" description="Helical" evidence="1">
    <location>
        <begin position="12"/>
        <end position="30"/>
    </location>
</feature>
<reference evidence="3" key="2">
    <citation type="submission" date="2022-10" db="EMBL/GenBank/DDBJ databases">
        <authorList>
            <person name="Trinh H.N."/>
        </authorList>
    </citation>
    <scope>NUCLEOTIDE SEQUENCE</scope>
    <source>
        <strain evidence="3">RN2-1</strain>
    </source>
</reference>
<dbReference type="AlphaFoldDB" id="A0AA41YQ89"/>
<organism evidence="3 4">
    <name type="scientific">Limobrevibacterium gyesilva</name>
    <dbReference type="NCBI Taxonomy" id="2991712"/>
    <lineage>
        <taxon>Bacteria</taxon>
        <taxon>Pseudomonadati</taxon>
        <taxon>Pseudomonadota</taxon>
        <taxon>Alphaproteobacteria</taxon>
        <taxon>Acetobacterales</taxon>
        <taxon>Acetobacteraceae</taxon>
        <taxon>Limobrevibacterium</taxon>
    </lineage>
</organism>
<evidence type="ECO:0000259" key="2">
    <source>
        <dbReference type="Pfam" id="PF04892"/>
    </source>
</evidence>
<keyword evidence="1" id="KW-0472">Membrane</keyword>
<keyword evidence="1" id="KW-1133">Transmembrane helix</keyword>
<proteinExistence type="predicted"/>
<accession>A0AA41YQ89</accession>
<protein>
    <submittedName>
        <fullName evidence="3">VanZ family protein</fullName>
    </submittedName>
</protein>
<evidence type="ECO:0000313" key="3">
    <source>
        <dbReference type="EMBL" id="MCW3474475.1"/>
    </source>
</evidence>
<evidence type="ECO:0000256" key="1">
    <source>
        <dbReference type="SAM" id="Phobius"/>
    </source>
</evidence>
<comment type="caution">
    <text evidence="3">The sequence shown here is derived from an EMBL/GenBank/DDBJ whole genome shotgun (WGS) entry which is preliminary data.</text>
</comment>
<keyword evidence="4" id="KW-1185">Reference proteome</keyword>
<feature type="transmembrane region" description="Helical" evidence="1">
    <location>
        <begin position="56"/>
        <end position="74"/>
    </location>
</feature>
<gene>
    <name evidence="3" type="ORF">OL599_07750</name>
</gene>
<sequence>MRQGFGKGHAAVLALVTVCIGYGSLYPFAYSGPLHEAGAVHHLLASWRDWDDRGDLLANILLYAPFGFFAFCALPARAPVWSRLACATLGGTVLSTAMELLQFYDAGRDCSMGDVYANTIGSALGALAAAARVQGRRWTLVRELSLHPPEAALLAAWLLYRLYPYVPTIDPHKYWHALQPALSPGLPPFELARYAGTWLLIGAIVEVLYGFRRWLLLFPLLVGMEALGQVLIIDRALHPADLAGAGIVFALRLLVPGRLPGRAVVTAGVFAALVVSLRLEPFHLAEASRAFGWVPWASLMSGSIGVAAQAFCAKFYLYGGLIWLLGQAGMRLLPATGLTALMLLATSMAQTFLPDRSAEIGDALTALMIGGAFALLARPPAQAGPELVVAESGGRE</sequence>
<keyword evidence="1" id="KW-0812">Transmembrane</keyword>
<dbReference type="Pfam" id="PF04892">
    <property type="entry name" value="VanZ"/>
    <property type="match status" value="1"/>
</dbReference>
<dbReference type="EMBL" id="JAPDNT010000003">
    <property type="protein sequence ID" value="MCW3474475.1"/>
    <property type="molecule type" value="Genomic_DNA"/>
</dbReference>
<feature type="transmembrane region" description="Helical" evidence="1">
    <location>
        <begin position="299"/>
        <end position="325"/>
    </location>
</feature>